<dbReference type="AlphaFoldDB" id="A0A3Q8XLV6"/>
<dbReference type="OrthoDB" id="9814125at2"/>
<dbReference type="GO" id="GO:0003700">
    <property type="term" value="F:DNA-binding transcription factor activity"/>
    <property type="evidence" value="ECO:0007669"/>
    <property type="project" value="InterPro"/>
</dbReference>
<accession>A0A3Q8XLV6</accession>
<dbReference type="Pfam" id="PF02311">
    <property type="entry name" value="AraC_binding"/>
    <property type="match status" value="1"/>
</dbReference>
<dbReference type="RefSeq" id="WP_126008141.1">
    <property type="nucleotide sequence ID" value="NZ_CP032509.1"/>
</dbReference>
<keyword evidence="3" id="KW-0010">Activator</keyword>
<dbReference type="Gene3D" id="1.10.10.60">
    <property type="entry name" value="Homeodomain-like"/>
    <property type="match status" value="1"/>
</dbReference>
<dbReference type="PANTHER" id="PTHR43280:SF32">
    <property type="entry name" value="TRANSCRIPTIONAL REGULATORY PROTEIN"/>
    <property type="match status" value="1"/>
</dbReference>
<evidence type="ECO:0000313" key="7">
    <source>
        <dbReference type="Proteomes" id="UP000268192"/>
    </source>
</evidence>
<evidence type="ECO:0000256" key="4">
    <source>
        <dbReference type="ARBA" id="ARBA00023163"/>
    </source>
</evidence>
<protein>
    <submittedName>
        <fullName evidence="6">Helix-turn-helix domain-containing protein</fullName>
    </submittedName>
</protein>
<dbReference type="PROSITE" id="PS01124">
    <property type="entry name" value="HTH_ARAC_FAMILY_2"/>
    <property type="match status" value="1"/>
</dbReference>
<keyword evidence="1" id="KW-0805">Transcription regulation</keyword>
<dbReference type="GO" id="GO:0043565">
    <property type="term" value="F:sequence-specific DNA binding"/>
    <property type="evidence" value="ECO:0007669"/>
    <property type="project" value="InterPro"/>
</dbReference>
<dbReference type="KEGG" id="abaw:D5400_04695"/>
<keyword evidence="2" id="KW-0238">DNA-binding</keyword>
<dbReference type="PANTHER" id="PTHR43280">
    <property type="entry name" value="ARAC-FAMILY TRANSCRIPTIONAL REGULATOR"/>
    <property type="match status" value="1"/>
</dbReference>
<dbReference type="SUPFAM" id="SSF51182">
    <property type="entry name" value="RmlC-like cupins"/>
    <property type="match status" value="1"/>
</dbReference>
<evidence type="ECO:0000256" key="3">
    <source>
        <dbReference type="ARBA" id="ARBA00023159"/>
    </source>
</evidence>
<dbReference type="CDD" id="cd06999">
    <property type="entry name" value="cupin_HpaA-like_N"/>
    <property type="match status" value="1"/>
</dbReference>
<dbReference type="InterPro" id="IPR020449">
    <property type="entry name" value="Tscrpt_reg_AraC-type_HTH"/>
</dbReference>
<evidence type="ECO:0000313" key="6">
    <source>
        <dbReference type="EMBL" id="AZN70666.1"/>
    </source>
</evidence>
<dbReference type="InterPro" id="IPR011051">
    <property type="entry name" value="RmlC_Cupin_sf"/>
</dbReference>
<dbReference type="SMART" id="SM00342">
    <property type="entry name" value="HTH_ARAC"/>
    <property type="match status" value="1"/>
</dbReference>
<feature type="domain" description="HTH araC/xylS-type" evidence="5">
    <location>
        <begin position="193"/>
        <end position="291"/>
    </location>
</feature>
<dbReference type="Pfam" id="PF12833">
    <property type="entry name" value="HTH_18"/>
    <property type="match status" value="1"/>
</dbReference>
<name>A0A3Q8XLV6_9HYPH</name>
<organism evidence="6 7">
    <name type="scientific">Georhizobium profundi</name>
    <dbReference type="NCBI Taxonomy" id="2341112"/>
    <lineage>
        <taxon>Bacteria</taxon>
        <taxon>Pseudomonadati</taxon>
        <taxon>Pseudomonadota</taxon>
        <taxon>Alphaproteobacteria</taxon>
        <taxon>Hyphomicrobiales</taxon>
        <taxon>Rhizobiaceae</taxon>
        <taxon>Georhizobium</taxon>
    </lineage>
</organism>
<evidence type="ECO:0000256" key="1">
    <source>
        <dbReference type="ARBA" id="ARBA00023015"/>
    </source>
</evidence>
<gene>
    <name evidence="6" type="ORF">D5400_04695</name>
</gene>
<dbReference type="InterPro" id="IPR009057">
    <property type="entry name" value="Homeodomain-like_sf"/>
</dbReference>
<sequence>MRIIPTYDLYGESRSDQSSGAPEFLLHCEDIYERSRMHGWEIKPHRHRSYFQILHIRSGTAELSDGHSHHRLALPCLVMVPVGTVHGFRFSNDVEGFVLTIAASRLATLLAVDLLPALSTPSVQVEALDDGSPAHAAVHAMLLEIQAEYAARRPGYAALIESLLTASLIRTIRQRTMDTDAPEQRDKDRLRLDRLTQLVERHYREHRPVGFYARELGLSPTHLNRILKSAENRTVQRLLADRLIDDAKRSLIFSVQPIKTIALGLGFTDTAYFTRFFQRETGLQPTAYRLKNQDRQPQ</sequence>
<evidence type="ECO:0000259" key="5">
    <source>
        <dbReference type="PROSITE" id="PS01124"/>
    </source>
</evidence>
<keyword evidence="4" id="KW-0804">Transcription</keyword>
<dbReference type="Gene3D" id="2.60.120.10">
    <property type="entry name" value="Jelly Rolls"/>
    <property type="match status" value="1"/>
</dbReference>
<reference evidence="6 7" key="1">
    <citation type="submission" date="2018-09" db="EMBL/GenBank/DDBJ databases">
        <title>Marinorhizobium profundi gen. nov., sp. nov., isolated from a deep-sea sediment sample from the New Britain Trench and proposal of Marinorhizobiaceae fam. nov. in the order Rhizobiales of the class Alphaproteobacteria.</title>
        <authorList>
            <person name="Cao J."/>
        </authorList>
    </citation>
    <scope>NUCLEOTIDE SEQUENCE [LARGE SCALE GENOMIC DNA]</scope>
    <source>
        <strain evidence="6 7">WS11</strain>
    </source>
</reference>
<dbReference type="InterPro" id="IPR003313">
    <property type="entry name" value="AraC-bd"/>
</dbReference>
<dbReference type="PRINTS" id="PR00032">
    <property type="entry name" value="HTHARAC"/>
</dbReference>
<keyword evidence="7" id="KW-1185">Reference proteome</keyword>
<dbReference type="Proteomes" id="UP000268192">
    <property type="component" value="Chromosome"/>
</dbReference>
<dbReference type="InterPro" id="IPR014710">
    <property type="entry name" value="RmlC-like_jellyroll"/>
</dbReference>
<evidence type="ECO:0000256" key="2">
    <source>
        <dbReference type="ARBA" id="ARBA00023125"/>
    </source>
</evidence>
<dbReference type="SUPFAM" id="SSF46689">
    <property type="entry name" value="Homeodomain-like"/>
    <property type="match status" value="1"/>
</dbReference>
<proteinExistence type="predicted"/>
<dbReference type="EMBL" id="CP032509">
    <property type="protein sequence ID" value="AZN70666.1"/>
    <property type="molecule type" value="Genomic_DNA"/>
</dbReference>
<dbReference type="InterPro" id="IPR018060">
    <property type="entry name" value="HTH_AraC"/>
</dbReference>
<dbReference type="InterPro" id="IPR047264">
    <property type="entry name" value="Cupin_HpaA-like_N"/>
</dbReference>